<dbReference type="AlphaFoldDB" id="A0A4C1ZDB7"/>
<gene>
    <name evidence="2" type="ORF">EVAR_69096_1</name>
</gene>
<feature type="region of interest" description="Disordered" evidence="1">
    <location>
        <begin position="1"/>
        <end position="106"/>
    </location>
</feature>
<accession>A0A4C1ZDB7</accession>
<evidence type="ECO:0000256" key="1">
    <source>
        <dbReference type="SAM" id="MobiDB-lite"/>
    </source>
</evidence>
<comment type="caution">
    <text evidence="2">The sequence shown here is derived from an EMBL/GenBank/DDBJ whole genome shotgun (WGS) entry which is preliminary data.</text>
</comment>
<sequence length="134" mass="14991">MPQTMTAPQKEKPEPGPSTTILEPLQNWRVRTERAIPTKGLRTAKHNTEGKRTGRGRRRRIDRFPLLPPPNQFADPPTRPPKHAYPGSRPGAPLMMMSSQATRTEQPTPQIAAMLPQMKPPTRLQHQGTSPTGH</sequence>
<proteinExistence type="predicted"/>
<dbReference type="Proteomes" id="UP000299102">
    <property type="component" value="Unassembled WGS sequence"/>
</dbReference>
<protein>
    <submittedName>
        <fullName evidence="2">Uncharacterized protein</fullName>
    </submittedName>
</protein>
<keyword evidence="3" id="KW-1185">Reference proteome</keyword>
<name>A0A4C1ZDB7_EUMVA</name>
<organism evidence="2 3">
    <name type="scientific">Eumeta variegata</name>
    <name type="common">Bagworm moth</name>
    <name type="synonym">Eumeta japonica</name>
    <dbReference type="NCBI Taxonomy" id="151549"/>
    <lineage>
        <taxon>Eukaryota</taxon>
        <taxon>Metazoa</taxon>
        <taxon>Ecdysozoa</taxon>
        <taxon>Arthropoda</taxon>
        <taxon>Hexapoda</taxon>
        <taxon>Insecta</taxon>
        <taxon>Pterygota</taxon>
        <taxon>Neoptera</taxon>
        <taxon>Endopterygota</taxon>
        <taxon>Lepidoptera</taxon>
        <taxon>Glossata</taxon>
        <taxon>Ditrysia</taxon>
        <taxon>Tineoidea</taxon>
        <taxon>Psychidae</taxon>
        <taxon>Oiketicinae</taxon>
        <taxon>Eumeta</taxon>
    </lineage>
</organism>
<feature type="compositionally biased region" description="Polar residues" evidence="1">
    <location>
        <begin position="124"/>
        <end position="134"/>
    </location>
</feature>
<reference evidence="2 3" key="1">
    <citation type="journal article" date="2019" name="Commun. Biol.">
        <title>The bagworm genome reveals a unique fibroin gene that provides high tensile strength.</title>
        <authorList>
            <person name="Kono N."/>
            <person name="Nakamura H."/>
            <person name="Ohtoshi R."/>
            <person name="Tomita M."/>
            <person name="Numata K."/>
            <person name="Arakawa K."/>
        </authorList>
    </citation>
    <scope>NUCLEOTIDE SEQUENCE [LARGE SCALE GENOMIC DNA]</scope>
</reference>
<feature type="compositionally biased region" description="Polar residues" evidence="1">
    <location>
        <begin position="97"/>
        <end position="106"/>
    </location>
</feature>
<feature type="region of interest" description="Disordered" evidence="1">
    <location>
        <begin position="115"/>
        <end position="134"/>
    </location>
</feature>
<evidence type="ECO:0000313" key="2">
    <source>
        <dbReference type="EMBL" id="GBP86576.1"/>
    </source>
</evidence>
<dbReference type="EMBL" id="BGZK01001801">
    <property type="protein sequence ID" value="GBP86576.1"/>
    <property type="molecule type" value="Genomic_DNA"/>
</dbReference>
<evidence type="ECO:0000313" key="3">
    <source>
        <dbReference type="Proteomes" id="UP000299102"/>
    </source>
</evidence>